<keyword evidence="6" id="KW-0227">DNA damage</keyword>
<feature type="domain" description="Nudix hydrolase" evidence="17">
    <location>
        <begin position="1"/>
        <end position="128"/>
    </location>
</feature>
<dbReference type="InterPro" id="IPR047127">
    <property type="entry name" value="MutT-like"/>
</dbReference>
<evidence type="ECO:0000256" key="13">
    <source>
        <dbReference type="ARBA" id="ARBA00040794"/>
    </source>
</evidence>
<evidence type="ECO:0000313" key="19">
    <source>
        <dbReference type="Proteomes" id="UP000030451"/>
    </source>
</evidence>
<keyword evidence="8" id="KW-0460">Magnesium</keyword>
<dbReference type="GO" id="GO:0044715">
    <property type="term" value="F:8-oxo-dGDP phosphatase activity"/>
    <property type="evidence" value="ECO:0007669"/>
    <property type="project" value="TreeGrafter"/>
</dbReference>
<evidence type="ECO:0000313" key="18">
    <source>
        <dbReference type="EMBL" id="KGY08865.1"/>
    </source>
</evidence>
<accession>A0A0A5HX40</accession>
<evidence type="ECO:0000256" key="2">
    <source>
        <dbReference type="ARBA" id="ARBA00005582"/>
    </source>
</evidence>
<dbReference type="Pfam" id="PF00293">
    <property type="entry name" value="NUDIX"/>
    <property type="match status" value="1"/>
</dbReference>
<evidence type="ECO:0000259" key="17">
    <source>
        <dbReference type="PROSITE" id="PS51462"/>
    </source>
</evidence>
<dbReference type="InterPro" id="IPR015797">
    <property type="entry name" value="NUDIX_hydrolase-like_dom_sf"/>
</dbReference>
<dbReference type="SUPFAM" id="SSF55811">
    <property type="entry name" value="Nudix"/>
    <property type="match status" value="1"/>
</dbReference>
<dbReference type="OrthoDB" id="9791228at2"/>
<evidence type="ECO:0000256" key="9">
    <source>
        <dbReference type="ARBA" id="ARBA00023204"/>
    </source>
</evidence>
<evidence type="ECO:0000256" key="10">
    <source>
        <dbReference type="ARBA" id="ARBA00035861"/>
    </source>
</evidence>
<evidence type="ECO:0000256" key="14">
    <source>
        <dbReference type="ARBA" id="ARBA00041592"/>
    </source>
</evidence>
<dbReference type="InterPro" id="IPR000086">
    <property type="entry name" value="NUDIX_hydrolase_dom"/>
</dbReference>
<comment type="caution">
    <text evidence="18">The sequence shown here is derived from an EMBL/GenBank/DDBJ whole genome shotgun (WGS) entry which is preliminary data.</text>
</comment>
<dbReference type="GO" id="GO:0044716">
    <property type="term" value="F:8-oxo-GDP phosphatase activity"/>
    <property type="evidence" value="ECO:0007669"/>
    <property type="project" value="TreeGrafter"/>
</dbReference>
<keyword evidence="5" id="KW-0479">Metal-binding</keyword>
<dbReference type="GO" id="GO:0006281">
    <property type="term" value="P:DNA repair"/>
    <property type="evidence" value="ECO:0007669"/>
    <property type="project" value="UniProtKB-KW"/>
</dbReference>
<evidence type="ECO:0000256" key="1">
    <source>
        <dbReference type="ARBA" id="ARBA00001946"/>
    </source>
</evidence>
<keyword evidence="7" id="KW-0378">Hydrolase</keyword>
<protein>
    <recommendedName>
        <fullName evidence="13">8-oxo-dGTP diphosphatase</fullName>
        <ecNumber evidence="12">3.6.1.55</ecNumber>
    </recommendedName>
    <alternativeName>
        <fullName evidence="16">7,8-dihydro-8-oxoguanine-triphosphatase</fullName>
    </alternativeName>
    <alternativeName>
        <fullName evidence="15">Mutator protein MutT</fullName>
    </alternativeName>
    <alternativeName>
        <fullName evidence="14">dGTP pyrophosphohydrolase</fullName>
    </alternativeName>
</protein>
<dbReference type="GO" id="GO:0008413">
    <property type="term" value="F:8-oxo-7,8-dihydroguanosine triphosphate pyrophosphatase activity"/>
    <property type="evidence" value="ECO:0007669"/>
    <property type="project" value="TreeGrafter"/>
</dbReference>
<dbReference type="Gene3D" id="3.90.79.10">
    <property type="entry name" value="Nucleoside Triphosphate Pyrophosphohydrolase"/>
    <property type="match status" value="1"/>
</dbReference>
<dbReference type="STRING" id="379097.SE23_04560"/>
<dbReference type="AlphaFoldDB" id="A0A0A5HX40"/>
<dbReference type="EC" id="3.6.1.55" evidence="12"/>
<keyword evidence="9" id="KW-0234">DNA repair</keyword>
<proteinExistence type="inferred from homology"/>
<evidence type="ECO:0000256" key="3">
    <source>
        <dbReference type="ARBA" id="ARBA00022457"/>
    </source>
</evidence>
<dbReference type="EMBL" id="JRWP01000018">
    <property type="protein sequence ID" value="KGY08865.1"/>
    <property type="molecule type" value="Genomic_DNA"/>
</dbReference>
<dbReference type="GO" id="GO:0035539">
    <property type="term" value="F:8-oxo-7,8-dihydrodeoxyguanosine triphosphate pyrophosphatase activity"/>
    <property type="evidence" value="ECO:0007669"/>
    <property type="project" value="UniProtKB-EC"/>
</dbReference>
<evidence type="ECO:0000256" key="5">
    <source>
        <dbReference type="ARBA" id="ARBA00022723"/>
    </source>
</evidence>
<evidence type="ECO:0000256" key="4">
    <source>
        <dbReference type="ARBA" id="ARBA00022705"/>
    </source>
</evidence>
<sequence>MKHLSMAVVVKDGKVLVQERFRPAKGMVVEFPGGQVENNESGTDAAIRELYEETQLQGLKHVATFSNVNEYGGRIYYAVLKALEEVEPTQVDEQRQQTFKWLAPTELPVEEFYAADREFIHKKLPEFC</sequence>
<evidence type="ECO:0000256" key="12">
    <source>
        <dbReference type="ARBA" id="ARBA00038905"/>
    </source>
</evidence>
<evidence type="ECO:0000256" key="15">
    <source>
        <dbReference type="ARBA" id="ARBA00041979"/>
    </source>
</evidence>
<reference evidence="18 19" key="1">
    <citation type="submission" date="2014-10" db="EMBL/GenBank/DDBJ databases">
        <title>Genome sequencing of Vibrio sinaloensis T08.</title>
        <authorList>
            <person name="Chan K.-G."/>
            <person name="Mohamad N.I."/>
        </authorList>
    </citation>
    <scope>NUCLEOTIDE SEQUENCE [LARGE SCALE GENOMIC DNA]</scope>
    <source>
        <strain evidence="18 19">T08</strain>
    </source>
</reference>
<comment type="catalytic activity">
    <reaction evidence="10">
        <text>8-oxo-dGTP + H2O = 8-oxo-dGMP + diphosphate + H(+)</text>
        <dbReference type="Rhea" id="RHEA:31575"/>
        <dbReference type="ChEBI" id="CHEBI:15377"/>
        <dbReference type="ChEBI" id="CHEBI:15378"/>
        <dbReference type="ChEBI" id="CHEBI:33019"/>
        <dbReference type="ChEBI" id="CHEBI:63224"/>
        <dbReference type="ChEBI" id="CHEBI:77896"/>
        <dbReference type="EC" id="3.6.1.55"/>
    </reaction>
</comment>
<name>A0A0A5HX40_PHOS4</name>
<dbReference type="GO" id="GO:0046872">
    <property type="term" value="F:metal ion binding"/>
    <property type="evidence" value="ECO:0007669"/>
    <property type="project" value="UniProtKB-KW"/>
</dbReference>
<dbReference type="PANTHER" id="PTHR47707">
    <property type="entry name" value="8-OXO-DGTP DIPHOSPHATASE"/>
    <property type="match status" value="1"/>
</dbReference>
<dbReference type="RefSeq" id="WP_038136730.1">
    <property type="nucleotide sequence ID" value="NZ_JAVHXF010000397.1"/>
</dbReference>
<comment type="similarity">
    <text evidence="2">Belongs to the Nudix hydrolase family.</text>
</comment>
<dbReference type="PANTHER" id="PTHR47707:SF1">
    <property type="entry name" value="NUDIX HYDROLASE FAMILY PROTEIN"/>
    <property type="match status" value="1"/>
</dbReference>
<dbReference type="PROSITE" id="PS51462">
    <property type="entry name" value="NUDIX"/>
    <property type="match status" value="1"/>
</dbReference>
<evidence type="ECO:0000256" key="11">
    <source>
        <dbReference type="ARBA" id="ARBA00036904"/>
    </source>
</evidence>
<dbReference type="Proteomes" id="UP000030451">
    <property type="component" value="Unassembled WGS sequence"/>
</dbReference>
<evidence type="ECO:0000256" key="7">
    <source>
        <dbReference type="ARBA" id="ARBA00022801"/>
    </source>
</evidence>
<comment type="catalytic activity">
    <reaction evidence="11">
        <text>8-oxo-GTP + H2O = 8-oxo-GMP + diphosphate + H(+)</text>
        <dbReference type="Rhea" id="RHEA:67616"/>
        <dbReference type="ChEBI" id="CHEBI:15377"/>
        <dbReference type="ChEBI" id="CHEBI:15378"/>
        <dbReference type="ChEBI" id="CHEBI:33019"/>
        <dbReference type="ChEBI" id="CHEBI:143553"/>
        <dbReference type="ChEBI" id="CHEBI:145694"/>
    </reaction>
</comment>
<keyword evidence="3" id="KW-0515">Mutator protein</keyword>
<keyword evidence="4" id="KW-0235">DNA replication</keyword>
<gene>
    <name evidence="18" type="ORF">NM06_10025</name>
</gene>
<evidence type="ECO:0000256" key="6">
    <source>
        <dbReference type="ARBA" id="ARBA00022763"/>
    </source>
</evidence>
<evidence type="ECO:0000256" key="8">
    <source>
        <dbReference type="ARBA" id="ARBA00022842"/>
    </source>
</evidence>
<dbReference type="GO" id="GO:0006260">
    <property type="term" value="P:DNA replication"/>
    <property type="evidence" value="ECO:0007669"/>
    <property type="project" value="UniProtKB-KW"/>
</dbReference>
<comment type="cofactor">
    <cofactor evidence="1">
        <name>Mg(2+)</name>
        <dbReference type="ChEBI" id="CHEBI:18420"/>
    </cofactor>
</comment>
<evidence type="ECO:0000256" key="16">
    <source>
        <dbReference type="ARBA" id="ARBA00042798"/>
    </source>
</evidence>
<organism evidence="18 19">
    <name type="scientific">Photobacterium sp. (strain ATCC 43367)</name>
    <dbReference type="NCBI Taxonomy" id="379097"/>
    <lineage>
        <taxon>Bacteria</taxon>
        <taxon>Pseudomonadati</taxon>
        <taxon>Pseudomonadota</taxon>
        <taxon>Gammaproteobacteria</taxon>
        <taxon>Vibrionales</taxon>
        <taxon>Vibrionaceae</taxon>
        <taxon>Vibrio</taxon>
        <taxon>Vibrio oreintalis group</taxon>
    </lineage>
</organism>